<name>A0A835GUQ3_SPOEX</name>
<dbReference type="AlphaFoldDB" id="A0A835GUQ3"/>
<reference evidence="1" key="1">
    <citation type="submission" date="2020-08" db="EMBL/GenBank/DDBJ databases">
        <title>Spodoptera exigua strain:BAW_Kor-Di-RS1 Genome sequencing and assembly.</title>
        <authorList>
            <person name="Kim J."/>
            <person name="Nam H.Y."/>
            <person name="Kwon M."/>
            <person name="Choi J.H."/>
            <person name="Cho S.R."/>
            <person name="Kim G.-H."/>
        </authorList>
    </citation>
    <scope>NUCLEOTIDE SEQUENCE</scope>
    <source>
        <strain evidence="1">BAW_Kor-Di-RS1</strain>
        <tissue evidence="1">Whole-body</tissue>
    </source>
</reference>
<accession>A0A835GUQ3</accession>
<keyword evidence="2" id="KW-1185">Reference proteome</keyword>
<dbReference type="EMBL" id="JACKWZ010000001">
    <property type="protein sequence ID" value="KAF9424727.1"/>
    <property type="molecule type" value="Genomic_DNA"/>
</dbReference>
<gene>
    <name evidence="1" type="ORF">HW555_000028</name>
</gene>
<evidence type="ECO:0000313" key="1">
    <source>
        <dbReference type="EMBL" id="KAF9424727.1"/>
    </source>
</evidence>
<evidence type="ECO:0000313" key="2">
    <source>
        <dbReference type="Proteomes" id="UP000648187"/>
    </source>
</evidence>
<proteinExistence type="predicted"/>
<sequence length="45" mass="4828">MASVPLVDSEDPGLTTLMDLVVTAPEAMVMDTMDTTEVTKNTDIK</sequence>
<protein>
    <submittedName>
        <fullName evidence="1">Uncharacterized protein</fullName>
    </submittedName>
</protein>
<dbReference type="Proteomes" id="UP000648187">
    <property type="component" value="Unassembled WGS sequence"/>
</dbReference>
<organism evidence="1 2">
    <name type="scientific">Spodoptera exigua</name>
    <name type="common">Beet armyworm</name>
    <name type="synonym">Noctua fulgens</name>
    <dbReference type="NCBI Taxonomy" id="7107"/>
    <lineage>
        <taxon>Eukaryota</taxon>
        <taxon>Metazoa</taxon>
        <taxon>Ecdysozoa</taxon>
        <taxon>Arthropoda</taxon>
        <taxon>Hexapoda</taxon>
        <taxon>Insecta</taxon>
        <taxon>Pterygota</taxon>
        <taxon>Neoptera</taxon>
        <taxon>Endopterygota</taxon>
        <taxon>Lepidoptera</taxon>
        <taxon>Glossata</taxon>
        <taxon>Ditrysia</taxon>
        <taxon>Noctuoidea</taxon>
        <taxon>Noctuidae</taxon>
        <taxon>Amphipyrinae</taxon>
        <taxon>Spodoptera</taxon>
    </lineage>
</organism>
<comment type="caution">
    <text evidence="1">The sequence shown here is derived from an EMBL/GenBank/DDBJ whole genome shotgun (WGS) entry which is preliminary data.</text>
</comment>